<dbReference type="Proteomes" id="UP000800200">
    <property type="component" value="Unassembled WGS sequence"/>
</dbReference>
<comment type="subcellular location">
    <subcellularLocation>
        <location evidence="1">Membrane</location>
        <topology evidence="1">Multi-pass membrane protein</topology>
    </subcellularLocation>
</comment>
<gene>
    <name evidence="6" type="ORF">K469DRAFT_754653</name>
</gene>
<keyword evidence="7" id="KW-1185">Reference proteome</keyword>
<evidence type="ECO:0000256" key="5">
    <source>
        <dbReference type="SAM" id="Phobius"/>
    </source>
</evidence>
<dbReference type="GO" id="GO:0016020">
    <property type="term" value="C:membrane"/>
    <property type="evidence" value="ECO:0007669"/>
    <property type="project" value="UniProtKB-SubCell"/>
</dbReference>
<keyword evidence="4 5" id="KW-0472">Membrane</keyword>
<dbReference type="AlphaFoldDB" id="A0A6A6DFX5"/>
<organism evidence="6 7">
    <name type="scientific">Zopfia rhizophila CBS 207.26</name>
    <dbReference type="NCBI Taxonomy" id="1314779"/>
    <lineage>
        <taxon>Eukaryota</taxon>
        <taxon>Fungi</taxon>
        <taxon>Dikarya</taxon>
        <taxon>Ascomycota</taxon>
        <taxon>Pezizomycotina</taxon>
        <taxon>Dothideomycetes</taxon>
        <taxon>Dothideomycetes incertae sedis</taxon>
        <taxon>Zopfiaceae</taxon>
        <taxon>Zopfia</taxon>
    </lineage>
</organism>
<keyword evidence="3 5" id="KW-1133">Transmembrane helix</keyword>
<dbReference type="EMBL" id="ML994676">
    <property type="protein sequence ID" value="KAF2178367.1"/>
    <property type="molecule type" value="Genomic_DNA"/>
</dbReference>
<reference evidence="6" key="1">
    <citation type="journal article" date="2020" name="Stud. Mycol.">
        <title>101 Dothideomycetes genomes: a test case for predicting lifestyles and emergence of pathogens.</title>
        <authorList>
            <person name="Haridas S."/>
            <person name="Albert R."/>
            <person name="Binder M."/>
            <person name="Bloem J."/>
            <person name="Labutti K."/>
            <person name="Salamov A."/>
            <person name="Andreopoulos B."/>
            <person name="Baker S."/>
            <person name="Barry K."/>
            <person name="Bills G."/>
            <person name="Bluhm B."/>
            <person name="Cannon C."/>
            <person name="Castanera R."/>
            <person name="Culley D."/>
            <person name="Daum C."/>
            <person name="Ezra D."/>
            <person name="Gonzalez J."/>
            <person name="Henrissat B."/>
            <person name="Kuo A."/>
            <person name="Liang C."/>
            <person name="Lipzen A."/>
            <person name="Lutzoni F."/>
            <person name="Magnuson J."/>
            <person name="Mondo S."/>
            <person name="Nolan M."/>
            <person name="Ohm R."/>
            <person name="Pangilinan J."/>
            <person name="Park H.-J."/>
            <person name="Ramirez L."/>
            <person name="Alfaro M."/>
            <person name="Sun H."/>
            <person name="Tritt A."/>
            <person name="Yoshinaga Y."/>
            <person name="Zwiers L.-H."/>
            <person name="Turgeon B."/>
            <person name="Goodwin S."/>
            <person name="Spatafora J."/>
            <person name="Crous P."/>
            <person name="Grigoriev I."/>
        </authorList>
    </citation>
    <scope>NUCLEOTIDE SEQUENCE</scope>
    <source>
        <strain evidence="6">CBS 207.26</strain>
    </source>
</reference>
<feature type="transmembrane region" description="Helical" evidence="5">
    <location>
        <begin position="35"/>
        <end position="53"/>
    </location>
</feature>
<proteinExistence type="predicted"/>
<feature type="transmembrane region" description="Helical" evidence="5">
    <location>
        <begin position="85"/>
        <end position="111"/>
    </location>
</feature>
<evidence type="ECO:0000313" key="7">
    <source>
        <dbReference type="Proteomes" id="UP000800200"/>
    </source>
</evidence>
<feature type="transmembrane region" description="Helical" evidence="5">
    <location>
        <begin position="60"/>
        <end position="79"/>
    </location>
</feature>
<dbReference type="PANTHER" id="PTHR42718">
    <property type="entry name" value="MAJOR FACILITATOR SUPERFAMILY MULTIDRUG TRANSPORTER MFSC"/>
    <property type="match status" value="1"/>
</dbReference>
<evidence type="ECO:0000256" key="4">
    <source>
        <dbReference type="ARBA" id="ARBA00023136"/>
    </source>
</evidence>
<dbReference type="OrthoDB" id="2130629at2759"/>
<dbReference type="PANTHER" id="PTHR42718:SF10">
    <property type="entry name" value="TRANSPORTER, PUTATIVE (AFU_ORTHOLOGUE AFUA_8G06760)-RELATED"/>
    <property type="match status" value="1"/>
</dbReference>
<evidence type="ECO:0000313" key="6">
    <source>
        <dbReference type="EMBL" id="KAF2178367.1"/>
    </source>
</evidence>
<sequence length="148" mass="16420">MVFFPWAVVQTVAYYFSLFFQKVQGLSAVDTSVRSLPNVPIGIVLSIVTNMVLHKYSAYWIILCTTFVSAVSPILLAVIELQWLYWYPLFWAILMSSLDGDVIFVVSNLVITNGFPDTTQALVGAVSTPSLSSVPPLASLSWPSFHRL</sequence>
<name>A0A6A6DFX5_9PEZI</name>
<accession>A0A6A6DFX5</accession>
<evidence type="ECO:0000256" key="3">
    <source>
        <dbReference type="ARBA" id="ARBA00022989"/>
    </source>
</evidence>
<evidence type="ECO:0000256" key="1">
    <source>
        <dbReference type="ARBA" id="ARBA00004141"/>
    </source>
</evidence>
<dbReference type="SUPFAM" id="SSF103473">
    <property type="entry name" value="MFS general substrate transporter"/>
    <property type="match status" value="1"/>
</dbReference>
<dbReference type="InterPro" id="IPR036259">
    <property type="entry name" value="MFS_trans_sf"/>
</dbReference>
<keyword evidence="2 5" id="KW-0812">Transmembrane</keyword>
<protein>
    <recommendedName>
        <fullName evidence="8">MFS general substrate transporter</fullName>
    </recommendedName>
</protein>
<evidence type="ECO:0000256" key="2">
    <source>
        <dbReference type="ARBA" id="ARBA00022692"/>
    </source>
</evidence>
<evidence type="ECO:0008006" key="8">
    <source>
        <dbReference type="Google" id="ProtNLM"/>
    </source>
</evidence>